<dbReference type="GO" id="GO:0008180">
    <property type="term" value="C:COP9 signalosome"/>
    <property type="evidence" value="ECO:0007669"/>
    <property type="project" value="UniProtKB-KW"/>
</dbReference>
<evidence type="ECO:0000259" key="8">
    <source>
        <dbReference type="PROSITE" id="PS50250"/>
    </source>
</evidence>
<name>A0A0C9VH23_9AGAM</name>
<dbReference type="PANTHER" id="PTHR14145">
    <property type="entry name" value="26S PROTESOME SUBUNIT 6"/>
    <property type="match status" value="1"/>
</dbReference>
<dbReference type="InterPro" id="IPR036390">
    <property type="entry name" value="WH_DNA-bd_sf"/>
</dbReference>
<dbReference type="HOGENOM" id="CLU_022348_1_0_1"/>
<comment type="subcellular location">
    <subcellularLocation>
        <location evidence="2">Cytoplasm</location>
    </subcellularLocation>
    <subcellularLocation>
        <location evidence="1">Nucleus</location>
    </subcellularLocation>
</comment>
<evidence type="ECO:0000256" key="6">
    <source>
        <dbReference type="ARBA" id="ARBA00023242"/>
    </source>
</evidence>
<evidence type="ECO:0000256" key="2">
    <source>
        <dbReference type="ARBA" id="ARBA00004496"/>
    </source>
</evidence>
<evidence type="ECO:0000256" key="4">
    <source>
        <dbReference type="ARBA" id="ARBA00022490"/>
    </source>
</evidence>
<feature type="region of interest" description="Disordered" evidence="7">
    <location>
        <begin position="472"/>
        <end position="494"/>
    </location>
</feature>
<proteinExistence type="inferred from homology"/>
<dbReference type="Proteomes" id="UP000053820">
    <property type="component" value="Unassembled WGS sequence"/>
</dbReference>
<keyword evidence="10" id="KW-1185">Reference proteome</keyword>
<dbReference type="GO" id="GO:0005737">
    <property type="term" value="C:cytoplasm"/>
    <property type="evidence" value="ECO:0007669"/>
    <property type="project" value="UniProtKB-SubCell"/>
</dbReference>
<protein>
    <recommendedName>
        <fullName evidence="8">PCI domain-containing protein</fullName>
    </recommendedName>
</protein>
<dbReference type="InterPro" id="IPR000717">
    <property type="entry name" value="PCI_dom"/>
</dbReference>
<dbReference type="SUPFAM" id="SSF46785">
    <property type="entry name" value="Winged helix' DNA-binding domain"/>
    <property type="match status" value="1"/>
</dbReference>
<dbReference type="EMBL" id="KN839845">
    <property type="protein sequence ID" value="KIJ64919.1"/>
    <property type="molecule type" value="Genomic_DNA"/>
</dbReference>
<dbReference type="OrthoDB" id="422427at2759"/>
<evidence type="ECO:0000313" key="9">
    <source>
        <dbReference type="EMBL" id="KIJ64919.1"/>
    </source>
</evidence>
<sequence length="494" mass="54752">MEIDPIDTEISNVHAPTQPRRRAVRPVDDAHPFDLDAYISSYTGRTAVDRLINITASCPSIAPQALKLAFTHLQRLRDPSLVQIAISAYESVASLPEGQGLPPVGDVVLIDTHWIEETTKKNVAERTKLEVELKTYSNNMIKESIRMGHRDLGDFWRATGDYSTALKHYTKSREFCSTSQHVLDMCLSVLELVIEQRNYAHIPSYIYKAEGALDTAAALATGAAGSNPGAPVQPVSKKPSAEREQVQSKLDFALALSYLGQGNYGKAASSFLRLGPAEQLGDWVGKLVAPGDIAIYGTLCALASLSRSAIKAQLIDNPVFSVYIEQEPYVRDLIQAYMASDFRTTLDLLSRYSTRHYIDIHLGVHVNDITQQIRNTAIVLYFKPFETIRLERMSAAFGWSVEEVEREVVALIQSGQIQGRVDSQNKILKAKKTDHRAELFAHAMKTASDIASTNRKLLLRMRLQQADLVVKGPKSNTRREQAPGPEAMAMAEMS</sequence>
<keyword evidence="6" id="KW-0539">Nucleus</keyword>
<evidence type="ECO:0000313" key="10">
    <source>
        <dbReference type="Proteomes" id="UP000053820"/>
    </source>
</evidence>
<accession>A0A0C9VH23</accession>
<keyword evidence="4" id="KW-0963">Cytoplasm</keyword>
<dbReference type="Pfam" id="PF10602">
    <property type="entry name" value="RPN7"/>
    <property type="match status" value="1"/>
</dbReference>
<organism evidence="9 10">
    <name type="scientific">Hydnomerulius pinastri MD-312</name>
    <dbReference type="NCBI Taxonomy" id="994086"/>
    <lineage>
        <taxon>Eukaryota</taxon>
        <taxon>Fungi</taxon>
        <taxon>Dikarya</taxon>
        <taxon>Basidiomycota</taxon>
        <taxon>Agaricomycotina</taxon>
        <taxon>Agaricomycetes</taxon>
        <taxon>Agaricomycetidae</taxon>
        <taxon>Boletales</taxon>
        <taxon>Boletales incertae sedis</taxon>
        <taxon>Leucogyrophana</taxon>
    </lineage>
</organism>
<keyword evidence="5" id="KW-0736">Signalosome</keyword>
<feature type="domain" description="PCI" evidence="8">
    <location>
        <begin position="248"/>
        <end position="435"/>
    </location>
</feature>
<dbReference type="PANTHER" id="PTHR14145:SF2">
    <property type="entry name" value="COP9 SIGNALOSOME COMPLEX SUBUNIT 1"/>
    <property type="match status" value="1"/>
</dbReference>
<gene>
    <name evidence="9" type="ORF">HYDPIDRAFT_89529</name>
</gene>
<evidence type="ECO:0000256" key="3">
    <source>
        <dbReference type="ARBA" id="ARBA00008793"/>
    </source>
</evidence>
<comment type="similarity">
    <text evidence="3">Belongs to the CSN1 family.</text>
</comment>
<dbReference type="InterPro" id="IPR019585">
    <property type="entry name" value="Rpn7/CSN1"/>
</dbReference>
<dbReference type="PROSITE" id="PS50250">
    <property type="entry name" value="PCI"/>
    <property type="match status" value="1"/>
</dbReference>
<evidence type="ECO:0000256" key="7">
    <source>
        <dbReference type="SAM" id="MobiDB-lite"/>
    </source>
</evidence>
<evidence type="ECO:0000256" key="5">
    <source>
        <dbReference type="ARBA" id="ARBA00022790"/>
    </source>
</evidence>
<reference evidence="9 10" key="1">
    <citation type="submission" date="2014-04" db="EMBL/GenBank/DDBJ databases">
        <title>Evolutionary Origins and Diversification of the Mycorrhizal Mutualists.</title>
        <authorList>
            <consortium name="DOE Joint Genome Institute"/>
            <consortium name="Mycorrhizal Genomics Consortium"/>
            <person name="Kohler A."/>
            <person name="Kuo A."/>
            <person name="Nagy L.G."/>
            <person name="Floudas D."/>
            <person name="Copeland A."/>
            <person name="Barry K.W."/>
            <person name="Cichocki N."/>
            <person name="Veneault-Fourrey C."/>
            <person name="LaButti K."/>
            <person name="Lindquist E.A."/>
            <person name="Lipzen A."/>
            <person name="Lundell T."/>
            <person name="Morin E."/>
            <person name="Murat C."/>
            <person name="Riley R."/>
            <person name="Ohm R."/>
            <person name="Sun H."/>
            <person name="Tunlid A."/>
            <person name="Henrissat B."/>
            <person name="Grigoriev I.V."/>
            <person name="Hibbett D.S."/>
            <person name="Martin F."/>
        </authorList>
    </citation>
    <scope>NUCLEOTIDE SEQUENCE [LARGE SCALE GENOMIC DNA]</scope>
    <source>
        <strain evidence="9 10">MD-312</strain>
    </source>
</reference>
<evidence type="ECO:0000256" key="1">
    <source>
        <dbReference type="ARBA" id="ARBA00004123"/>
    </source>
</evidence>
<dbReference type="Pfam" id="PF01399">
    <property type="entry name" value="PCI"/>
    <property type="match status" value="1"/>
</dbReference>
<dbReference type="SMART" id="SM00088">
    <property type="entry name" value="PINT"/>
    <property type="match status" value="1"/>
</dbReference>
<dbReference type="Gene3D" id="1.25.40.570">
    <property type="match status" value="1"/>
</dbReference>
<dbReference type="AlphaFoldDB" id="A0A0C9VH23"/>
<dbReference type="InterPro" id="IPR045135">
    <property type="entry name" value="Rpn7_N"/>
</dbReference>